<dbReference type="AlphaFoldDB" id="A0A9W9CAR9"/>
<dbReference type="GO" id="GO:0005829">
    <property type="term" value="C:cytosol"/>
    <property type="evidence" value="ECO:0007669"/>
    <property type="project" value="TreeGrafter"/>
</dbReference>
<dbReference type="InterPro" id="IPR004839">
    <property type="entry name" value="Aminotransferase_I/II_large"/>
</dbReference>
<dbReference type="PANTHER" id="PTHR11879">
    <property type="entry name" value="ASPARTATE AMINOTRANSFERASE"/>
    <property type="match status" value="1"/>
</dbReference>
<dbReference type="EMBL" id="JAPEUX010000005">
    <property type="protein sequence ID" value="KAJ4352407.1"/>
    <property type="molecule type" value="Genomic_DNA"/>
</dbReference>
<feature type="domain" description="Aminotransferase class I/classII large" evidence="8">
    <location>
        <begin position="2"/>
        <end position="196"/>
    </location>
</feature>
<dbReference type="GO" id="GO:0030170">
    <property type="term" value="F:pyridoxal phosphate binding"/>
    <property type="evidence" value="ECO:0007669"/>
    <property type="project" value="InterPro"/>
</dbReference>
<comment type="catalytic activity">
    <reaction evidence="7">
        <text>L-aspartate + 2-oxoglutarate = oxaloacetate + L-glutamate</text>
        <dbReference type="Rhea" id="RHEA:21824"/>
        <dbReference type="ChEBI" id="CHEBI:16452"/>
        <dbReference type="ChEBI" id="CHEBI:16810"/>
        <dbReference type="ChEBI" id="CHEBI:29985"/>
        <dbReference type="ChEBI" id="CHEBI:29991"/>
        <dbReference type="EC" id="2.6.1.1"/>
    </reaction>
</comment>
<dbReference type="PROSITE" id="PS00105">
    <property type="entry name" value="AA_TRANSFER_CLASS_1"/>
    <property type="match status" value="1"/>
</dbReference>
<protein>
    <recommendedName>
        <fullName evidence="7">Aspartate aminotransferase</fullName>
        <ecNumber evidence="7">2.6.1.1</ecNumber>
    </recommendedName>
</protein>
<evidence type="ECO:0000313" key="10">
    <source>
        <dbReference type="Proteomes" id="UP001140513"/>
    </source>
</evidence>
<dbReference type="InterPro" id="IPR000796">
    <property type="entry name" value="Asp_trans"/>
</dbReference>
<comment type="similarity">
    <text evidence="2">Belongs to the class-I pyridoxal-phosphate-dependent aminotransferase family.</text>
</comment>
<dbReference type="Pfam" id="PF00155">
    <property type="entry name" value="Aminotran_1_2"/>
    <property type="match status" value="1"/>
</dbReference>
<dbReference type="Gene3D" id="3.40.640.10">
    <property type="entry name" value="Type I PLP-dependent aspartate aminotransferase-like (Major domain)"/>
    <property type="match status" value="1"/>
</dbReference>
<evidence type="ECO:0000259" key="8">
    <source>
        <dbReference type="Pfam" id="PF00155"/>
    </source>
</evidence>
<sequence length="205" mass="23201">MRAHGLFPFFDCAYQGFATGSLVEDNFAIRHFEQEGFELVIAQSFAKNMGLYGQRVGAFHYVTPAGPDAQEVTQRISSQLSIIQRSELSSPPIYGAKIASIILNDEQLFAEWEDDLRTMAGRIKGMRKALRLELERLQTPGTWKHVTSQIGMFSFTGLNKEQVAELRNRWHVYMAETGRISVAGLNEHNVAYFARAVDDVVRRVE</sequence>
<dbReference type="InterPro" id="IPR015424">
    <property type="entry name" value="PyrdxlP-dep_Trfase"/>
</dbReference>
<dbReference type="InterPro" id="IPR015421">
    <property type="entry name" value="PyrdxlP-dep_Trfase_major"/>
</dbReference>
<dbReference type="GO" id="GO:0004069">
    <property type="term" value="F:L-aspartate:2-oxoglutarate aminotransferase activity"/>
    <property type="evidence" value="ECO:0007669"/>
    <property type="project" value="UniProtKB-EC"/>
</dbReference>
<evidence type="ECO:0000256" key="7">
    <source>
        <dbReference type="RuleBase" id="RU000480"/>
    </source>
</evidence>
<evidence type="ECO:0000256" key="6">
    <source>
        <dbReference type="ARBA" id="ARBA00022898"/>
    </source>
</evidence>
<evidence type="ECO:0000313" key="9">
    <source>
        <dbReference type="EMBL" id="KAJ4352407.1"/>
    </source>
</evidence>
<dbReference type="InterPro" id="IPR004838">
    <property type="entry name" value="NHTrfase_class1_PyrdxlP-BS"/>
</dbReference>
<dbReference type="OrthoDB" id="6752799at2759"/>
<accession>A0A9W9CAR9</accession>
<evidence type="ECO:0000256" key="4">
    <source>
        <dbReference type="ARBA" id="ARBA00022576"/>
    </source>
</evidence>
<dbReference type="Gene3D" id="3.90.1150.10">
    <property type="entry name" value="Aspartate Aminotransferase, domain 1"/>
    <property type="match status" value="1"/>
</dbReference>
<comment type="cofactor">
    <cofactor evidence="1">
        <name>pyridoxal 5'-phosphate</name>
        <dbReference type="ChEBI" id="CHEBI:597326"/>
    </cofactor>
</comment>
<dbReference type="Proteomes" id="UP001140513">
    <property type="component" value="Unassembled WGS sequence"/>
</dbReference>
<evidence type="ECO:0000256" key="3">
    <source>
        <dbReference type="ARBA" id="ARBA00011738"/>
    </source>
</evidence>
<comment type="caution">
    <text evidence="9">The sequence shown here is derived from an EMBL/GenBank/DDBJ whole genome shotgun (WGS) entry which is preliminary data.</text>
</comment>
<dbReference type="GeneID" id="80911285"/>
<evidence type="ECO:0000256" key="5">
    <source>
        <dbReference type="ARBA" id="ARBA00022679"/>
    </source>
</evidence>
<evidence type="ECO:0000256" key="1">
    <source>
        <dbReference type="ARBA" id="ARBA00001933"/>
    </source>
</evidence>
<keyword evidence="5 7" id="KW-0808">Transferase</keyword>
<dbReference type="InterPro" id="IPR015422">
    <property type="entry name" value="PyrdxlP-dep_Trfase_small"/>
</dbReference>
<keyword evidence="6" id="KW-0663">Pyridoxal phosphate</keyword>
<evidence type="ECO:0000256" key="2">
    <source>
        <dbReference type="ARBA" id="ARBA00007441"/>
    </source>
</evidence>
<organism evidence="9 10">
    <name type="scientific">Didymosphaeria variabile</name>
    <dbReference type="NCBI Taxonomy" id="1932322"/>
    <lineage>
        <taxon>Eukaryota</taxon>
        <taxon>Fungi</taxon>
        <taxon>Dikarya</taxon>
        <taxon>Ascomycota</taxon>
        <taxon>Pezizomycotina</taxon>
        <taxon>Dothideomycetes</taxon>
        <taxon>Pleosporomycetidae</taxon>
        <taxon>Pleosporales</taxon>
        <taxon>Massarineae</taxon>
        <taxon>Didymosphaeriaceae</taxon>
        <taxon>Didymosphaeria</taxon>
    </lineage>
</organism>
<comment type="subunit">
    <text evidence="3 7">Homodimer.</text>
</comment>
<dbReference type="RefSeq" id="XP_056070763.1">
    <property type="nucleotide sequence ID" value="XM_056216516.1"/>
</dbReference>
<reference evidence="9" key="1">
    <citation type="submission" date="2022-10" db="EMBL/GenBank/DDBJ databases">
        <title>Tapping the CABI collections for fungal endophytes: first genome assemblies for Collariella, Neodidymelliopsis, Ascochyta clinopodiicola, Didymella pomorum, Didymosphaeria variabile, Neocosmospora piperis and Neocucurbitaria cava.</title>
        <authorList>
            <person name="Hill R."/>
        </authorList>
    </citation>
    <scope>NUCLEOTIDE SEQUENCE</scope>
    <source>
        <strain evidence="9">IMI 356815</strain>
    </source>
</reference>
<comment type="miscellaneous">
    <text evidence="7">In eukaryotes there are cytoplasmic, mitochondrial and chloroplastic isozymes.</text>
</comment>
<dbReference type="PANTHER" id="PTHR11879:SF55">
    <property type="entry name" value="GLUTAMATE OXALOACETATE TRANSAMINASE 1, ISOFORM B"/>
    <property type="match status" value="1"/>
</dbReference>
<dbReference type="GO" id="GO:0006532">
    <property type="term" value="P:aspartate biosynthetic process"/>
    <property type="evidence" value="ECO:0007669"/>
    <property type="project" value="TreeGrafter"/>
</dbReference>
<dbReference type="EC" id="2.6.1.1" evidence="7"/>
<name>A0A9W9CAR9_9PLEO</name>
<dbReference type="PRINTS" id="PR00799">
    <property type="entry name" value="TRANSAMINASE"/>
</dbReference>
<dbReference type="SUPFAM" id="SSF53383">
    <property type="entry name" value="PLP-dependent transferases"/>
    <property type="match status" value="1"/>
</dbReference>
<gene>
    <name evidence="9" type="primary">aat2_2</name>
    <name evidence="9" type="ORF">N0V89_007755</name>
</gene>
<proteinExistence type="inferred from homology"/>
<keyword evidence="10" id="KW-1185">Reference proteome</keyword>
<keyword evidence="4 7" id="KW-0032">Aminotransferase</keyword>